<comment type="caution">
    <text evidence="1">The sequence shown here is derived from an EMBL/GenBank/DDBJ whole genome shotgun (WGS) entry which is preliminary data.</text>
</comment>
<dbReference type="Proteomes" id="UP000305401">
    <property type="component" value="Unassembled WGS sequence"/>
</dbReference>
<reference evidence="1" key="1">
    <citation type="submission" date="2019-04" db="EMBL/GenBank/DDBJ databases">
        <title>Microbes associate with the intestines of laboratory mice.</title>
        <authorList>
            <person name="Navarre W."/>
            <person name="Wong E."/>
            <person name="Huang K.C."/>
            <person name="Tropini C."/>
            <person name="Ng K."/>
            <person name="Yu B."/>
        </authorList>
    </citation>
    <scope>NUCLEOTIDE SEQUENCE</scope>
    <source>
        <strain evidence="1">NM86_A22</strain>
    </source>
</reference>
<dbReference type="EMBL" id="SSTG01000003">
    <property type="protein sequence ID" value="THG55224.1"/>
    <property type="molecule type" value="Genomic_DNA"/>
</dbReference>
<keyword evidence="2" id="KW-1185">Reference proteome</keyword>
<evidence type="ECO:0000313" key="1">
    <source>
        <dbReference type="EMBL" id="THG55224.1"/>
    </source>
</evidence>
<evidence type="ECO:0000313" key="2">
    <source>
        <dbReference type="Proteomes" id="UP000305401"/>
    </source>
</evidence>
<protein>
    <submittedName>
        <fullName evidence="1">Uncharacterized protein</fullName>
    </submittedName>
</protein>
<organism evidence="1 2">
    <name type="scientific">Muribaculum caecicola</name>
    <dbReference type="NCBI Taxonomy" id="3038144"/>
    <lineage>
        <taxon>Bacteria</taxon>
        <taxon>Pseudomonadati</taxon>
        <taxon>Bacteroidota</taxon>
        <taxon>Bacteroidia</taxon>
        <taxon>Bacteroidales</taxon>
        <taxon>Muribaculaceae</taxon>
        <taxon>Muribaculum</taxon>
    </lineage>
</organism>
<gene>
    <name evidence="1" type="ORF">E5990_00715</name>
</gene>
<proteinExistence type="predicted"/>
<accession>A0AC61S8C7</accession>
<name>A0AC61S8C7_9BACT</name>
<sequence>MKKTVSAIVAIALAATSVVSAQSLKMIDPNPDPSYDAASGVTGNAAADRSTNEGGRQGKKPESGSSYAWQLIQPLGLQEPTTIDTMFQNYSRRFVPSLISPAYATTGNYGGPGRNLIYSELLPMSDFFFNDAVLHWIQLGSKQKFYNTRIPMTLLSYNTAGGREDEQSRLYGVFSGNFNRRAQIGGLVDFLYSKGCYDYQAVKDFNWGLSGSYMGDRYEFQGYFNHWDRMGKDNGGITNDLYITDPAQLQGGQNTIQPKSIPTNLTGAHNRVKGQQLYLNNKYKVGFWREKQIDDTTVQREYIPVMRFVWTLDYNSGERIFHDGIKDDNKFWKATYLNLDGSHDCTSYWSLANTLGVELLEEFNKFAKFGLSAFVTHKVRSYKQAVDTLDRMPELPEGLTPYPYQTKVRPSITHNLVYVGGQLTKQQGSIFTYQATARFGLLGPVVGDVDVDGSLSTHFRLFGDSVRITAYGRFSNTEAPYLMNNFVSNHFIWKNDFGKTRRVALGGKFKVNRTGTLVNIGVENVQNLIYFNADCMPVQHSGSVQVLHASVGQTFRFGPVVWDNRVIYQASADQTVIPLPKLSIYSNLSFNFRIAKVLGVQLGVDCDYYTKYMSVSYQPGTMAFYNQREIECGNYPLMNVFANMKLSKVRFFVMMSHVNQGLMGNNYFSMPHYPLNPRRFQIGLSVDFPN</sequence>